<dbReference type="Pfam" id="PF08281">
    <property type="entry name" value="Sigma70_r4_2"/>
    <property type="match status" value="1"/>
</dbReference>
<evidence type="ECO:0000313" key="3">
    <source>
        <dbReference type="Proteomes" id="UP000184301"/>
    </source>
</evidence>
<dbReference type="InterPro" id="IPR013249">
    <property type="entry name" value="RNA_pol_sigma70_r4_t2"/>
</dbReference>
<sequence length="144" mass="17041">MGYNKAQAEAIWKQWKEKEELLLRKEGASEEMIERLRQSDWEDFKAERRYREHTRVFLEDVELPGGDIAGPEMEDINVLLNCIENQQLLYILLTADKKTQELIVLRMRGYQIKEIAAMTGTPEQTLYTRLNRLKKKIKKLLEGE</sequence>
<dbReference type="RefSeq" id="WP_073104053.1">
    <property type="nucleotide sequence ID" value="NZ_FQZY01000006.1"/>
</dbReference>
<dbReference type="STRING" id="1121950.SAMN02745243_00274"/>
<keyword evidence="3" id="KW-1185">Reference proteome</keyword>
<protein>
    <submittedName>
        <fullName evidence="2">RNA polymerase sigma-70 factor, ECF subfamily</fullName>
    </submittedName>
</protein>
<dbReference type="Proteomes" id="UP000184301">
    <property type="component" value="Unassembled WGS sequence"/>
</dbReference>
<dbReference type="GO" id="GO:0003677">
    <property type="term" value="F:DNA binding"/>
    <property type="evidence" value="ECO:0007669"/>
    <property type="project" value="InterPro"/>
</dbReference>
<dbReference type="GO" id="GO:0016987">
    <property type="term" value="F:sigma factor activity"/>
    <property type="evidence" value="ECO:0007669"/>
    <property type="project" value="InterPro"/>
</dbReference>
<dbReference type="SUPFAM" id="SSF88659">
    <property type="entry name" value="Sigma3 and sigma4 domains of RNA polymerase sigma factors"/>
    <property type="match status" value="1"/>
</dbReference>
<feature type="domain" description="RNA polymerase sigma factor 70 region 4 type 2" evidence="1">
    <location>
        <begin position="97"/>
        <end position="137"/>
    </location>
</feature>
<gene>
    <name evidence="2" type="ORF">SAMN02745243_00274</name>
</gene>
<dbReference type="EMBL" id="FQZY01000006">
    <property type="protein sequence ID" value="SHJ30804.1"/>
    <property type="molecule type" value="Genomic_DNA"/>
</dbReference>
<dbReference type="InterPro" id="IPR036388">
    <property type="entry name" value="WH-like_DNA-bd_sf"/>
</dbReference>
<reference evidence="2 3" key="1">
    <citation type="submission" date="2016-11" db="EMBL/GenBank/DDBJ databases">
        <authorList>
            <person name="Jaros S."/>
            <person name="Januszkiewicz K."/>
            <person name="Wedrychowicz H."/>
        </authorList>
    </citation>
    <scope>NUCLEOTIDE SEQUENCE [LARGE SCALE GENOMIC DNA]</scope>
    <source>
        <strain evidence="2 3">DSM 15480</strain>
    </source>
</reference>
<dbReference type="InterPro" id="IPR013324">
    <property type="entry name" value="RNA_pol_sigma_r3/r4-like"/>
</dbReference>
<evidence type="ECO:0000259" key="1">
    <source>
        <dbReference type="Pfam" id="PF08281"/>
    </source>
</evidence>
<accession>A0A1M6I8M6</accession>
<proteinExistence type="predicted"/>
<name>A0A1M6I8M6_9FIRM</name>
<dbReference type="Gene3D" id="1.10.10.10">
    <property type="entry name" value="Winged helix-like DNA-binding domain superfamily/Winged helix DNA-binding domain"/>
    <property type="match status" value="1"/>
</dbReference>
<evidence type="ECO:0000313" key="2">
    <source>
        <dbReference type="EMBL" id="SHJ30804.1"/>
    </source>
</evidence>
<dbReference type="OrthoDB" id="9789193at2"/>
<dbReference type="GO" id="GO:0006352">
    <property type="term" value="P:DNA-templated transcription initiation"/>
    <property type="evidence" value="ECO:0007669"/>
    <property type="project" value="InterPro"/>
</dbReference>
<dbReference type="AlphaFoldDB" id="A0A1M6I8M6"/>
<organism evidence="2 3">
    <name type="scientific">Hespellia stercorisuis DSM 15480</name>
    <dbReference type="NCBI Taxonomy" id="1121950"/>
    <lineage>
        <taxon>Bacteria</taxon>
        <taxon>Bacillati</taxon>
        <taxon>Bacillota</taxon>
        <taxon>Clostridia</taxon>
        <taxon>Lachnospirales</taxon>
        <taxon>Lachnospiraceae</taxon>
        <taxon>Hespellia</taxon>
    </lineage>
</organism>